<dbReference type="EC" id="2.7.11.1" evidence="1"/>
<evidence type="ECO:0000259" key="9">
    <source>
        <dbReference type="PROSITE" id="PS50011"/>
    </source>
</evidence>
<keyword evidence="5 10" id="KW-0418">Kinase</keyword>
<feature type="domain" description="Protein kinase" evidence="9">
    <location>
        <begin position="134"/>
        <end position="436"/>
    </location>
</feature>
<dbReference type="GO" id="GO:0005737">
    <property type="term" value="C:cytoplasm"/>
    <property type="evidence" value="ECO:0007669"/>
    <property type="project" value="TreeGrafter"/>
</dbReference>
<keyword evidence="11" id="KW-1185">Reference proteome</keyword>
<evidence type="ECO:0000256" key="1">
    <source>
        <dbReference type="ARBA" id="ARBA00012513"/>
    </source>
</evidence>
<dbReference type="PROSITE" id="PS50011">
    <property type="entry name" value="PROTEIN_KINASE_DOM"/>
    <property type="match status" value="3"/>
</dbReference>
<protein>
    <recommendedName>
        <fullName evidence="1">non-specific serine/threonine protein kinase</fullName>
        <ecNumber evidence="1">2.7.11.1</ecNumber>
    </recommendedName>
</protein>
<dbReference type="PROSITE" id="PS00109">
    <property type="entry name" value="PROTEIN_KINASE_TYR"/>
    <property type="match status" value="2"/>
</dbReference>
<dbReference type="EMBL" id="MTYJ01000307">
    <property type="protein sequence ID" value="OWA53182.1"/>
    <property type="molecule type" value="Genomic_DNA"/>
</dbReference>
<dbReference type="GO" id="GO:0004674">
    <property type="term" value="F:protein serine/threonine kinase activity"/>
    <property type="evidence" value="ECO:0007669"/>
    <property type="project" value="UniProtKB-KW"/>
</dbReference>
<dbReference type="Proteomes" id="UP000192578">
    <property type="component" value="Unassembled WGS sequence"/>
</dbReference>
<proteinExistence type="predicted"/>
<reference evidence="11" key="1">
    <citation type="submission" date="2017-01" db="EMBL/GenBank/DDBJ databases">
        <title>Comparative genomics of anhydrobiosis in the tardigrade Hypsibius dujardini.</title>
        <authorList>
            <person name="Yoshida Y."/>
            <person name="Koutsovoulos G."/>
            <person name="Laetsch D."/>
            <person name="Stevens L."/>
            <person name="Kumar S."/>
            <person name="Horikawa D."/>
            <person name="Ishino K."/>
            <person name="Komine S."/>
            <person name="Tomita M."/>
            <person name="Blaxter M."/>
            <person name="Arakawa K."/>
        </authorList>
    </citation>
    <scope>NUCLEOTIDE SEQUENCE [LARGE SCALE GENOMIC DNA]</scope>
    <source>
        <strain evidence="11">Z151</strain>
    </source>
</reference>
<evidence type="ECO:0000256" key="3">
    <source>
        <dbReference type="ARBA" id="ARBA00022679"/>
    </source>
</evidence>
<evidence type="ECO:0000313" key="10">
    <source>
        <dbReference type="EMBL" id="OWA53182.1"/>
    </source>
</evidence>
<dbReference type="PANTHER" id="PTHR24361:SF433">
    <property type="entry name" value="PROTEIN KINASE DOMAIN-CONTAINING PROTEIN"/>
    <property type="match status" value="1"/>
</dbReference>
<dbReference type="OrthoDB" id="5966500at2759"/>
<organism evidence="10 11">
    <name type="scientific">Hypsibius exemplaris</name>
    <name type="common">Freshwater tardigrade</name>
    <dbReference type="NCBI Taxonomy" id="2072580"/>
    <lineage>
        <taxon>Eukaryota</taxon>
        <taxon>Metazoa</taxon>
        <taxon>Ecdysozoa</taxon>
        <taxon>Tardigrada</taxon>
        <taxon>Eutardigrada</taxon>
        <taxon>Parachela</taxon>
        <taxon>Hypsibioidea</taxon>
        <taxon>Hypsibiidae</taxon>
        <taxon>Hypsibius</taxon>
    </lineage>
</organism>
<comment type="catalytic activity">
    <reaction evidence="7">
        <text>L-threonyl-[protein] + ATP = O-phospho-L-threonyl-[protein] + ADP + H(+)</text>
        <dbReference type="Rhea" id="RHEA:46608"/>
        <dbReference type="Rhea" id="RHEA-COMP:11060"/>
        <dbReference type="Rhea" id="RHEA-COMP:11605"/>
        <dbReference type="ChEBI" id="CHEBI:15378"/>
        <dbReference type="ChEBI" id="CHEBI:30013"/>
        <dbReference type="ChEBI" id="CHEBI:30616"/>
        <dbReference type="ChEBI" id="CHEBI:61977"/>
        <dbReference type="ChEBI" id="CHEBI:456216"/>
        <dbReference type="EC" id="2.7.11.1"/>
    </reaction>
</comment>
<dbReference type="Pfam" id="PF00069">
    <property type="entry name" value="Pkinase"/>
    <property type="match status" value="4"/>
</dbReference>
<dbReference type="PROSITE" id="PS00108">
    <property type="entry name" value="PROTEIN_KINASE_ST"/>
    <property type="match status" value="1"/>
</dbReference>
<dbReference type="InterPro" id="IPR008271">
    <property type="entry name" value="Ser/Thr_kinase_AS"/>
</dbReference>
<dbReference type="InterPro" id="IPR000719">
    <property type="entry name" value="Prot_kinase_dom"/>
</dbReference>
<keyword evidence="3" id="KW-0808">Transferase</keyword>
<comment type="caution">
    <text evidence="10">The sequence shown here is derived from an EMBL/GenBank/DDBJ whole genome shotgun (WGS) entry which is preliminary data.</text>
</comment>
<evidence type="ECO:0000256" key="6">
    <source>
        <dbReference type="ARBA" id="ARBA00022840"/>
    </source>
</evidence>
<evidence type="ECO:0000256" key="5">
    <source>
        <dbReference type="ARBA" id="ARBA00022777"/>
    </source>
</evidence>
<keyword evidence="2" id="KW-0723">Serine/threonine-protein kinase</keyword>
<dbReference type="GO" id="GO:0005524">
    <property type="term" value="F:ATP binding"/>
    <property type="evidence" value="ECO:0007669"/>
    <property type="project" value="UniProtKB-KW"/>
</dbReference>
<evidence type="ECO:0000256" key="8">
    <source>
        <dbReference type="ARBA" id="ARBA00048679"/>
    </source>
</evidence>
<feature type="domain" description="Protein kinase" evidence="9">
    <location>
        <begin position="490"/>
        <end position="782"/>
    </location>
</feature>
<evidence type="ECO:0000256" key="4">
    <source>
        <dbReference type="ARBA" id="ARBA00022741"/>
    </source>
</evidence>
<keyword evidence="4" id="KW-0547">Nucleotide-binding</keyword>
<accession>A0A9X6RMP8</accession>
<dbReference type="Gene3D" id="1.10.510.10">
    <property type="entry name" value="Transferase(Phosphotransferase) domain 1"/>
    <property type="match status" value="4"/>
</dbReference>
<dbReference type="SMART" id="SM00220">
    <property type="entry name" value="S_TKc"/>
    <property type="match status" value="2"/>
</dbReference>
<dbReference type="InterPro" id="IPR008266">
    <property type="entry name" value="Tyr_kinase_AS"/>
</dbReference>
<sequence length="1074" mass="121233">MKFCSGKTLTEFIKNNKMYCSTNVLLDYTLQLASGLRYLHENMEFIHGCLASTGILTKDFTGKKLKIANLDCAIQRKSARLSEEQMKNFNNSTFSFDNSSFMSPEMMPWLPYGDERNRRPLSSSTDIWSLGCVVLDMYLVREGQPGLRFDIDKFPDEIAQGHVREGFPLIPQIPEAMPEELKVLARHCLKVNPDDRLTTATLLNYPDCASLMLKTFDLQEITGTTTVDEGNRSSEWCSGITLKDFIKRNASHCSTERIVKYTTQVASGLNYLHEGIDRTKFVHGDITSSNIMMESTGENVKIIDIEGAFQYQRGLMPSKKKFSLGKESYYFTSPEMAVWLYPSRNVIRPPPDSPTDIYSLGCVVMDMYFASQGQALWPDHDYESIRSAMESEHPLTPRMPENLPVELKDLARQCLQVNPSDRPTGVELVIHCQLYLKEFTQMSDAVDQAPIPLNSQAMVQDGDRNSGTVICTFKDCFGDLEFELRRIPTDSIHCLEGRGFFGYIKMVDAFYLDDGNPVAEHAGNQAYRLLLEPVEHARSEELRSLLKLKHSNILQYILIGYASNPNTQGSHYCLLMECCSGITLRNFITSNPKLCSTERIVKYTTQLASGLNYLHEGIKGTKFIHGDITSSNIMMESTGENVKIIDIEGAFQQPRGLRSSKKEFNVKGSFYFMSPEMAVWHDYNRKVVRPTPDSPTDIYSLGCVIMDMCFASQGQALWPDHDDSSIRSAMQSEHPLTPRVPENLPDELKVPARRCLQVSPSDRPTAATLESYFSRMLKNPHFKCPEHGILWYIPSSKKPLGQPGGFGVVHRVDAFWVGADFVEQGPLHLALKTFSKPLEQDEVEKIEKTLLKLNHPNIVKYLAAGLFEDDRQFRIIMECCSGGTLTEAAKTVLPIEMQKNYVKQLIQGIQYLHEEENIIHKDLKGTNVVFGDETKSTLKICDVDSYSDRHTVDSVFFISRPLGTEGFASPEMLASLRNSIDAKGNYPVGRATDIWSLGAVVLEMYCKGKLIMPEDIKLDNNPRTILVADALSMKIPVIPEDMQQELKDLVSKCMALKPKDRPTIKQLRDDFPEG</sequence>
<name>A0A9X6RMP8_HYPEX</name>
<dbReference type="PANTHER" id="PTHR24361">
    <property type="entry name" value="MITOGEN-ACTIVATED KINASE KINASE KINASE"/>
    <property type="match status" value="1"/>
</dbReference>
<comment type="catalytic activity">
    <reaction evidence="8">
        <text>L-seryl-[protein] + ATP = O-phospho-L-seryl-[protein] + ADP + H(+)</text>
        <dbReference type="Rhea" id="RHEA:17989"/>
        <dbReference type="Rhea" id="RHEA-COMP:9863"/>
        <dbReference type="Rhea" id="RHEA-COMP:11604"/>
        <dbReference type="ChEBI" id="CHEBI:15378"/>
        <dbReference type="ChEBI" id="CHEBI:29999"/>
        <dbReference type="ChEBI" id="CHEBI:30616"/>
        <dbReference type="ChEBI" id="CHEBI:83421"/>
        <dbReference type="ChEBI" id="CHEBI:456216"/>
        <dbReference type="EC" id="2.7.11.1"/>
    </reaction>
</comment>
<keyword evidence="6" id="KW-0067">ATP-binding</keyword>
<dbReference type="SUPFAM" id="SSF56112">
    <property type="entry name" value="Protein kinase-like (PK-like)"/>
    <property type="match status" value="4"/>
</dbReference>
<evidence type="ECO:0000313" key="11">
    <source>
        <dbReference type="Proteomes" id="UP000192578"/>
    </source>
</evidence>
<dbReference type="InterPro" id="IPR053235">
    <property type="entry name" value="Ser_Thr_kinase"/>
</dbReference>
<dbReference type="AlphaFoldDB" id="A0A9X6RMP8"/>
<dbReference type="InterPro" id="IPR011009">
    <property type="entry name" value="Kinase-like_dom_sf"/>
</dbReference>
<feature type="domain" description="Protein kinase" evidence="9">
    <location>
        <begin position="795"/>
        <end position="1072"/>
    </location>
</feature>
<evidence type="ECO:0000256" key="7">
    <source>
        <dbReference type="ARBA" id="ARBA00047899"/>
    </source>
</evidence>
<gene>
    <name evidence="10" type="ORF">BV898_17616</name>
</gene>
<evidence type="ECO:0000256" key="2">
    <source>
        <dbReference type="ARBA" id="ARBA00022527"/>
    </source>
</evidence>